<dbReference type="Proteomes" id="UP000516361">
    <property type="component" value="Chromosome"/>
</dbReference>
<name>A0A7G1G3I5_9BACT</name>
<evidence type="ECO:0000259" key="1">
    <source>
        <dbReference type="Pfam" id="PF04248"/>
    </source>
</evidence>
<dbReference type="PANTHER" id="PTHR43058:SF1">
    <property type="entry name" value="DUF427 DOMAIN-CONTAINING PROTEIN"/>
    <property type="match status" value="1"/>
</dbReference>
<dbReference type="EMBL" id="AP018712">
    <property type="protein sequence ID" value="BBE30988.1"/>
    <property type="molecule type" value="Genomic_DNA"/>
</dbReference>
<dbReference type="InterPro" id="IPR007361">
    <property type="entry name" value="DUF427"/>
</dbReference>
<dbReference type="AlphaFoldDB" id="A0A7G1G3I5"/>
<feature type="domain" description="DUF427" evidence="1">
    <location>
        <begin position="21"/>
        <end position="112"/>
    </location>
</feature>
<accession>A0A7G1G3I5</accession>
<dbReference type="Pfam" id="PF04248">
    <property type="entry name" value="NTP_transf_9"/>
    <property type="match status" value="1"/>
</dbReference>
<protein>
    <recommendedName>
        <fullName evidence="1">DUF427 domain-containing protein</fullName>
    </recommendedName>
</protein>
<organism evidence="2 3">
    <name type="scientific">Tepiditoga spiralis</name>
    <dbReference type="NCBI Taxonomy" id="2108365"/>
    <lineage>
        <taxon>Bacteria</taxon>
        <taxon>Thermotogati</taxon>
        <taxon>Thermotogota</taxon>
        <taxon>Thermotogae</taxon>
        <taxon>Petrotogales</taxon>
        <taxon>Petrotogaceae</taxon>
        <taxon>Tepiditoga</taxon>
    </lineage>
</organism>
<gene>
    <name evidence="2" type="ORF">OSSY52_11290</name>
</gene>
<evidence type="ECO:0000313" key="3">
    <source>
        <dbReference type="Proteomes" id="UP000516361"/>
    </source>
</evidence>
<reference evidence="2 3" key="1">
    <citation type="submission" date="2018-06" db="EMBL/GenBank/DDBJ databases">
        <title>Genome sequencing of Oceanotoga sp. sy52.</title>
        <authorList>
            <person name="Mori K."/>
        </authorList>
    </citation>
    <scope>NUCLEOTIDE SEQUENCE [LARGE SCALE GENOMIC DNA]</scope>
    <source>
        <strain evidence="3">sy52</strain>
    </source>
</reference>
<dbReference type="InterPro" id="IPR038694">
    <property type="entry name" value="DUF427_sf"/>
</dbReference>
<proteinExistence type="predicted"/>
<keyword evidence="3" id="KW-1185">Reference proteome</keyword>
<dbReference type="PANTHER" id="PTHR43058">
    <property type="entry name" value="SLR0655 PROTEIN"/>
    <property type="match status" value="1"/>
</dbReference>
<sequence length="143" mass="16621">MSENIKDYPDIPIVKKTNKTIKVIFNKKVIAETSDPLKVMQKNLFPVYYIPKKDFKLEYLKKIEKTTLCIYKGTAEYYNLIVDDKEAKACVYEYSKTKPGYEILSNYLSLYPAKVDEIFIDSEKVQKNIGAFTGGWVTSEIEY</sequence>
<dbReference type="InParanoid" id="A0A7G1G3I5"/>
<dbReference type="RefSeq" id="WP_190616042.1">
    <property type="nucleotide sequence ID" value="NZ_AP018712.1"/>
</dbReference>
<dbReference type="KEGG" id="ocy:OSSY52_11290"/>
<dbReference type="Gene3D" id="2.170.150.40">
    <property type="entry name" value="Domain of unknown function (DUF427)"/>
    <property type="match status" value="1"/>
</dbReference>
<evidence type="ECO:0000313" key="2">
    <source>
        <dbReference type="EMBL" id="BBE30988.1"/>
    </source>
</evidence>